<keyword evidence="3" id="KW-0812">Transmembrane</keyword>
<keyword evidence="1" id="KW-0175">Coiled coil</keyword>
<feature type="region of interest" description="Disordered" evidence="2">
    <location>
        <begin position="1572"/>
        <end position="1669"/>
    </location>
</feature>
<proteinExistence type="predicted"/>
<protein>
    <submittedName>
        <fullName evidence="4">Uncharacterized protein</fullName>
    </submittedName>
</protein>
<feature type="compositionally biased region" description="Low complexity" evidence="2">
    <location>
        <begin position="1183"/>
        <end position="1204"/>
    </location>
</feature>
<feature type="compositionally biased region" description="Low complexity" evidence="2">
    <location>
        <begin position="1147"/>
        <end position="1170"/>
    </location>
</feature>
<feature type="compositionally biased region" description="Basic and acidic residues" evidence="2">
    <location>
        <begin position="718"/>
        <end position="733"/>
    </location>
</feature>
<evidence type="ECO:0000313" key="5">
    <source>
        <dbReference type="EMBL" id="GIM14037.1"/>
    </source>
</evidence>
<feature type="region of interest" description="Disordered" evidence="2">
    <location>
        <begin position="1505"/>
        <end position="1534"/>
    </location>
</feature>
<feature type="compositionally biased region" description="Polar residues" evidence="2">
    <location>
        <begin position="1371"/>
        <end position="1388"/>
    </location>
</feature>
<dbReference type="OrthoDB" id="551112at2759"/>
<feature type="region of interest" description="Disordered" evidence="2">
    <location>
        <begin position="1030"/>
        <end position="1101"/>
    </location>
</feature>
<feature type="region of interest" description="Disordered" evidence="2">
    <location>
        <begin position="322"/>
        <end position="348"/>
    </location>
</feature>
<feature type="transmembrane region" description="Helical" evidence="3">
    <location>
        <begin position="1681"/>
        <end position="1702"/>
    </location>
</feature>
<feature type="region of interest" description="Disordered" evidence="2">
    <location>
        <begin position="193"/>
        <end position="212"/>
    </location>
</feature>
<comment type="caution">
    <text evidence="4">The sequence shown here is derived from an EMBL/GenBank/DDBJ whole genome shotgun (WGS) entry which is preliminary data.</text>
</comment>
<evidence type="ECO:0000256" key="3">
    <source>
        <dbReference type="SAM" id="Phobius"/>
    </source>
</evidence>
<feature type="region of interest" description="Disordered" evidence="2">
    <location>
        <begin position="365"/>
        <end position="392"/>
    </location>
</feature>
<evidence type="ECO:0000256" key="2">
    <source>
        <dbReference type="SAM" id="MobiDB-lite"/>
    </source>
</evidence>
<feature type="compositionally biased region" description="Low complexity" evidence="2">
    <location>
        <begin position="734"/>
        <end position="746"/>
    </location>
</feature>
<dbReference type="Proteomes" id="UP000722791">
    <property type="component" value="Unassembled WGS sequence"/>
</dbReference>
<feature type="region of interest" description="Disordered" evidence="2">
    <location>
        <begin position="113"/>
        <end position="158"/>
    </location>
</feature>
<feature type="region of interest" description="Disordered" evidence="2">
    <location>
        <begin position="1370"/>
        <end position="1407"/>
    </location>
</feature>
<feature type="compositionally biased region" description="Polar residues" evidence="2">
    <location>
        <begin position="327"/>
        <end position="347"/>
    </location>
</feature>
<feature type="region of interest" description="Disordered" evidence="2">
    <location>
        <begin position="1120"/>
        <end position="1262"/>
    </location>
</feature>
<dbReference type="Proteomes" id="UP000747110">
    <property type="component" value="Unassembled WGS sequence"/>
</dbReference>
<evidence type="ECO:0000256" key="1">
    <source>
        <dbReference type="SAM" id="Coils"/>
    </source>
</evidence>
<feature type="compositionally biased region" description="Low complexity" evidence="2">
    <location>
        <begin position="1076"/>
        <end position="1087"/>
    </location>
</feature>
<organism evidence="4 6">
    <name type="scientific">Volvox reticuliferus</name>
    <dbReference type="NCBI Taxonomy" id="1737510"/>
    <lineage>
        <taxon>Eukaryota</taxon>
        <taxon>Viridiplantae</taxon>
        <taxon>Chlorophyta</taxon>
        <taxon>core chlorophytes</taxon>
        <taxon>Chlorophyceae</taxon>
        <taxon>CS clade</taxon>
        <taxon>Chlamydomonadales</taxon>
        <taxon>Volvocaceae</taxon>
        <taxon>Volvox</taxon>
    </lineage>
</organism>
<accession>A0A8J4CXL3</accession>
<reference evidence="4" key="1">
    <citation type="journal article" date="2021" name="Proc. Natl. Acad. Sci. U.S.A.">
        <title>Three genomes in the algal genus Volvox reveal the fate of a haploid sex-determining region after a transition to homothallism.</title>
        <authorList>
            <person name="Yamamoto K."/>
            <person name="Hamaji T."/>
            <person name="Kawai-Toyooka H."/>
            <person name="Matsuzaki R."/>
            <person name="Takahashi F."/>
            <person name="Nishimura Y."/>
            <person name="Kawachi M."/>
            <person name="Noguchi H."/>
            <person name="Minakuchi Y."/>
            <person name="Umen J.G."/>
            <person name="Toyoda A."/>
            <person name="Nozaki H."/>
        </authorList>
    </citation>
    <scope>NUCLEOTIDE SEQUENCE</scope>
    <source>
        <strain evidence="5">NIES-3785</strain>
        <strain evidence="4">NIES-3786</strain>
    </source>
</reference>
<feature type="compositionally biased region" description="Polar residues" evidence="2">
    <location>
        <begin position="62"/>
        <end position="71"/>
    </location>
</feature>
<keyword evidence="3" id="KW-0472">Membrane</keyword>
<feature type="compositionally biased region" description="Basic and acidic residues" evidence="2">
    <location>
        <begin position="1053"/>
        <end position="1065"/>
    </location>
</feature>
<feature type="region of interest" description="Disordered" evidence="2">
    <location>
        <begin position="1"/>
        <end position="74"/>
    </location>
</feature>
<feature type="coiled-coil region" evidence="1">
    <location>
        <begin position="496"/>
        <end position="586"/>
    </location>
</feature>
<dbReference type="PANTHER" id="PTHR45615:SF66">
    <property type="entry name" value="CARD DOMAIN-CONTAINING PROTEIN"/>
    <property type="match status" value="1"/>
</dbReference>
<dbReference type="EMBL" id="BNCQ01000054">
    <property type="protein sequence ID" value="GIM14037.1"/>
    <property type="molecule type" value="Genomic_DNA"/>
</dbReference>
<dbReference type="EMBL" id="BNCP01000061">
    <property type="protein sequence ID" value="GIL90986.1"/>
    <property type="molecule type" value="Genomic_DNA"/>
</dbReference>
<name>A0A8J4CXL3_9CHLO</name>
<feature type="compositionally biased region" description="Polar residues" evidence="2">
    <location>
        <begin position="1131"/>
        <end position="1141"/>
    </location>
</feature>
<feature type="region of interest" description="Disordered" evidence="2">
    <location>
        <begin position="869"/>
        <end position="907"/>
    </location>
</feature>
<feature type="compositionally biased region" description="Low complexity" evidence="2">
    <location>
        <begin position="811"/>
        <end position="825"/>
    </location>
</feature>
<keyword evidence="3" id="KW-1133">Transmembrane helix</keyword>
<dbReference type="PANTHER" id="PTHR45615">
    <property type="entry name" value="MYOSIN HEAVY CHAIN, NON-MUSCLE"/>
    <property type="match status" value="1"/>
</dbReference>
<keyword evidence="6" id="KW-1185">Reference proteome</keyword>
<feature type="compositionally biased region" description="Low complexity" evidence="2">
    <location>
        <begin position="1120"/>
        <end position="1130"/>
    </location>
</feature>
<feature type="compositionally biased region" description="Basic and acidic residues" evidence="2">
    <location>
        <begin position="826"/>
        <end position="838"/>
    </location>
</feature>
<evidence type="ECO:0000313" key="4">
    <source>
        <dbReference type="EMBL" id="GIL90986.1"/>
    </source>
</evidence>
<sequence>MSASERNRYFSPPDGPEGEGIFAPGGTPAGTFGTALRSGPSSHPSSDASRARSPIGYVPSTKGASSTTPSRQRGYAELALARGNIVQAGTFAPRSKTPAATRYIGRPSTASIIPDRRARTPPSRVPSQYRVPAATSPGTLARPSTVGAGAGSIGSRQVKQPNSFRGQAMDAGIVTRSPGGLRQGLAPGAAISPVFPNVGRPHTTSKTTSKAPARQLAYGDSPYTAVTATYPVIAPGAAEVALPGPSGQPHPRIEVPSGIAGVSGRFQDPGDDWISNYERSSADVLRELERILGGLSRLTGLATAPMEAGAPPRQLLPAADMPKRFSRTSSARSQLQPGNSAGQQSHGVMSLCNPVESDLQGAAWSDTNQGVAGPHTQPASVPFSPHPPLEPSTMSSLLATYAKGAGRPPAVGPITTNKTTTAAAVPNAAFPTSPFPGTMPTPAPTNGAGSTADGGVVGIQGLAQPATAATQSLGADGSMAPPPIPANTVAEFWSVLQACNQNTSRLMADLAAARQEAEIAKERAEEADSLARAFQQQLILRQKSVTAWHTALVEMEEREAAAREQLHELQESCAAQAERAQQAEHVAATAQLRLERILAAQQMGQSETGKLGGSPPPQLEQQLEHLQADLAAAKTRATRAELELAVARNKALIAQQEMLTEEERARRAAAAAAAAKQELARTRAALERVGLDHNWLQNQVADLRSKIGDAVRWSRGSNRHDPFAQFDQREKTRPTAATSAPPTASPGLGTARTDGTGSLPPSPVPRPVTTVEGAAEGPSLGGTSHAVHGAVLSSGDGVRPPLRPSLLSVHSSAAGSASTGNNSTGDRSHPSSPSRRDAAVASRRRRRGSVLLVAPDEMPLETSASLRYGQRLAMRRRSRSQDPGVMESPSGGDDEPDGWMRSPRAVSGSHDGVVMRLNIGASEDSGPNRLGGGNIAVAAEGRDDSDDGTSSAAGTSLLTTGSMRREVTEEMLPLTRTPSSGVRRRLPSLRTSHGSISRDVQSSARTALLNHSKMPTNPLDASADVASVQKASAASITPAAERVQPEHGPPASKRMESWRPGRELASEASSTETVSREPTPSAAAPATPARPPAQQQHNNNRQGSLAVSLADLRRQMAASTAAAGADCSPAVQRQQTASPSLPQKGEANAVAAMSNEAAAAAAGNNNRSPASQPPSQEQRSHQSQPAPTAAARALPALSLPATTSIGGNPRTGSTLPELLPPLEHANSPTDREPNLRGNRNVFPSPSLMMTSPEAAPQPGVRASGADTALCGGATAPAGPAQLLTPSVRTQTAALPTRHGTAMAVDTRPPHGYSTSHINGLYESMQSRGSWGFILDPSAAASPRRLSAPPLPEMVPVKPLRDLHHGQLTARPYQNQADNSTASWSSGNRPSVGPGVRTDGSPATGSGSVFTARTRMLTPDHLDSFVVSPSAASSMATTAAVVSVEGSQSAASTAKTWRQPMPPHLHAQAVMPRAATGPEQGAQPVMERSRGPGPVEWSPDVVLRPHPMNDGTRGLLEPSSAVRNGSGASAGLEQRTSVPLVADGALATGASPRRSRRPWWQWLIPRRPRIRSLLPNSRRQTQPTTLESSPRDRGASRSSPSLMKSVGGSDPRSLSPQAASPAGSDRTKGHTGTSTVGCERAAAGAGMSRATEAKDRSPPGKAPRRRGGGGLSRFFMSTLLHIGMWSGGMAVGVALVLGLAGVVEGTLGVGAATGPPAAANREICSCPGPGPEDSKSISKERGKYDKSLTRIEFRLS</sequence>
<gene>
    <name evidence="4" type="ORF">Vretifemale_18690</name>
    <name evidence="5" type="ORF">Vretimale_17066</name>
</gene>
<feature type="region of interest" description="Disordered" evidence="2">
    <location>
        <begin position="714"/>
        <end position="846"/>
    </location>
</feature>
<feature type="compositionally biased region" description="Low complexity" evidence="2">
    <location>
        <begin position="22"/>
        <end position="54"/>
    </location>
</feature>
<evidence type="ECO:0000313" key="6">
    <source>
        <dbReference type="Proteomes" id="UP000747110"/>
    </source>
</evidence>
<feature type="coiled-coil region" evidence="1">
    <location>
        <begin position="623"/>
        <end position="685"/>
    </location>
</feature>